<dbReference type="PANTHER" id="PTHR43581">
    <property type="entry name" value="ATP/GTP PHOSPHATASE"/>
    <property type="match status" value="1"/>
</dbReference>
<dbReference type="Gene3D" id="3.40.50.300">
    <property type="entry name" value="P-loop containing nucleotide triphosphate hydrolases"/>
    <property type="match status" value="2"/>
</dbReference>
<sequence length="552" mass="61912">MIKEVILRRFKRFEKETFDLSGHVILAGPNNCGKTTVLQAVAAWALALKQWKSLNDFQRHGGAYTKAPLARQAFSAVPVRTFDLLWKDRAYLGSVEIQVKMEDGVTLAMEFLKDSTEQIYVRPKNSIDPEQVAQLTPNVVYLSTVSGLSVEEPVYQAEYIETLLGRQRPGDVIRNLLYQASVTPAWGELTAVIQRLFGVELLVPQTPGGQIICEYRLNETAPRLDILSAGSGFQQVVVLLASLFTRSGSVVLVDEPDAHLHVFLQDTIFAELRKAAASTKSQLVVATHSEVIFNSTSPEQICVMMGRPRRLTAPKDVQKLQQAVAVLQQSDIVAATSTPGILYLEGYTDLNLLRVWASKLAHPLSDYLNRTPFWRGKQSPQRIGASEVRVNDHYDALRLANESITGIWLIDGDGKGSIPPSPNPEPGRLNRIVWSRYESESYLIHPEVLARYIEKQITWNATGIVREFFVGIFGEDLIKSFFKNPFSPPPLIENYFKTTKARTEIIESLLETAGIHGFDYTRFDEIAALMKPEEIHPEVKEKLDFIQQAFGL</sequence>
<dbReference type="CDD" id="cd00267">
    <property type="entry name" value="ABC_ATPase"/>
    <property type="match status" value="1"/>
</dbReference>
<dbReference type="InterPro" id="IPR027417">
    <property type="entry name" value="P-loop_NTPase"/>
</dbReference>
<dbReference type="InterPro" id="IPR003593">
    <property type="entry name" value="AAA+_ATPase"/>
</dbReference>
<dbReference type="Pfam" id="PF13304">
    <property type="entry name" value="AAA_21"/>
    <property type="match status" value="1"/>
</dbReference>
<dbReference type="InterPro" id="IPR051396">
    <property type="entry name" value="Bact_Antivir_Def_Nuclease"/>
</dbReference>
<gene>
    <name evidence="2" type="ORF">QQ055_10525</name>
</gene>
<reference evidence="2 3" key="1">
    <citation type="submission" date="2023-06" db="EMBL/GenBank/DDBJ databases">
        <title>Whole genome sequence of Oscillatoria calcuttensis NRMC-F 0142.</title>
        <authorList>
            <person name="Shakena Fathima T."/>
            <person name="Muralitharan G."/>
            <person name="Thajuddin N."/>
        </authorList>
    </citation>
    <scope>NUCLEOTIDE SEQUENCE [LARGE SCALE GENOMIC DNA]</scope>
    <source>
        <strain evidence="2 3">NRMC-F 0142</strain>
    </source>
</reference>
<dbReference type="PANTHER" id="PTHR43581:SF2">
    <property type="entry name" value="EXCINUCLEASE ATPASE SUBUNIT"/>
    <property type="match status" value="1"/>
</dbReference>
<dbReference type="SMART" id="SM00382">
    <property type="entry name" value="AAA"/>
    <property type="match status" value="1"/>
</dbReference>
<evidence type="ECO:0000313" key="3">
    <source>
        <dbReference type="Proteomes" id="UP001230986"/>
    </source>
</evidence>
<organism evidence="2 3">
    <name type="scientific">Geitlerinema calcuttense NRMC-F 0142</name>
    <dbReference type="NCBI Taxonomy" id="2922238"/>
    <lineage>
        <taxon>Bacteria</taxon>
        <taxon>Bacillati</taxon>
        <taxon>Cyanobacteriota</taxon>
        <taxon>Cyanophyceae</taxon>
        <taxon>Geitlerinematales</taxon>
        <taxon>Geitlerinemataceae</taxon>
        <taxon>Geitlerinema</taxon>
    </lineage>
</organism>
<dbReference type="RefSeq" id="WP_284478266.1">
    <property type="nucleotide sequence ID" value="NZ_JASVEJ010000040.1"/>
</dbReference>
<accession>A0ABT7M0V1</accession>
<keyword evidence="3" id="KW-1185">Reference proteome</keyword>
<dbReference type="EMBL" id="JASVEJ010000040">
    <property type="protein sequence ID" value="MDL5057883.1"/>
    <property type="molecule type" value="Genomic_DNA"/>
</dbReference>
<name>A0ABT7M0V1_9CYAN</name>
<comment type="caution">
    <text evidence="2">The sequence shown here is derived from an EMBL/GenBank/DDBJ whole genome shotgun (WGS) entry which is preliminary data.</text>
</comment>
<dbReference type="SUPFAM" id="SSF52540">
    <property type="entry name" value="P-loop containing nucleoside triphosphate hydrolases"/>
    <property type="match status" value="1"/>
</dbReference>
<dbReference type="InterPro" id="IPR003959">
    <property type="entry name" value="ATPase_AAA_core"/>
</dbReference>
<proteinExistence type="predicted"/>
<evidence type="ECO:0000259" key="1">
    <source>
        <dbReference type="SMART" id="SM00382"/>
    </source>
</evidence>
<feature type="domain" description="AAA+ ATPase" evidence="1">
    <location>
        <begin position="20"/>
        <end position="309"/>
    </location>
</feature>
<evidence type="ECO:0000313" key="2">
    <source>
        <dbReference type="EMBL" id="MDL5057883.1"/>
    </source>
</evidence>
<dbReference type="Proteomes" id="UP001230986">
    <property type="component" value="Unassembled WGS sequence"/>
</dbReference>
<protein>
    <submittedName>
        <fullName evidence="2">AAA family ATPase</fullName>
    </submittedName>
</protein>